<evidence type="ECO:0000313" key="2">
    <source>
        <dbReference type="Proteomes" id="UP001367676"/>
    </source>
</evidence>
<evidence type="ECO:0000313" key="1">
    <source>
        <dbReference type="EMBL" id="KAK7573532.1"/>
    </source>
</evidence>
<dbReference type="EMBL" id="JBBCAQ010000037">
    <property type="protein sequence ID" value="KAK7573532.1"/>
    <property type="molecule type" value="Genomic_DNA"/>
</dbReference>
<sequence length="97" mass="11009">MRWSNDRRVRHAIATDMPLPCLFCDHPHPHATHRTISSDLRSALFTPRSSFLPHSAGIPIERTEISTSGAFRWMKMWDPSSSTDCSQTKRTAFGIPT</sequence>
<dbReference type="AlphaFoldDB" id="A0AAN9TH97"/>
<keyword evidence="2" id="KW-1185">Reference proteome</keyword>
<accession>A0AAN9TH97</accession>
<organism evidence="1 2">
    <name type="scientific">Parthenolecanium corni</name>
    <dbReference type="NCBI Taxonomy" id="536013"/>
    <lineage>
        <taxon>Eukaryota</taxon>
        <taxon>Metazoa</taxon>
        <taxon>Ecdysozoa</taxon>
        <taxon>Arthropoda</taxon>
        <taxon>Hexapoda</taxon>
        <taxon>Insecta</taxon>
        <taxon>Pterygota</taxon>
        <taxon>Neoptera</taxon>
        <taxon>Paraneoptera</taxon>
        <taxon>Hemiptera</taxon>
        <taxon>Sternorrhyncha</taxon>
        <taxon>Coccoidea</taxon>
        <taxon>Coccidae</taxon>
        <taxon>Parthenolecanium</taxon>
    </lineage>
</organism>
<protein>
    <submittedName>
        <fullName evidence="1">Uncharacterized protein</fullName>
    </submittedName>
</protein>
<proteinExistence type="predicted"/>
<reference evidence="1 2" key="1">
    <citation type="submission" date="2024-03" db="EMBL/GenBank/DDBJ databases">
        <title>Adaptation during the transition from Ophiocordyceps entomopathogen to insect associate is accompanied by gene loss and intensified selection.</title>
        <authorList>
            <person name="Ward C.M."/>
            <person name="Onetto C.A."/>
            <person name="Borneman A.R."/>
        </authorList>
    </citation>
    <scope>NUCLEOTIDE SEQUENCE [LARGE SCALE GENOMIC DNA]</scope>
    <source>
        <strain evidence="1">AWRI1</strain>
        <tissue evidence="1">Single Adult Female</tissue>
    </source>
</reference>
<name>A0AAN9TH97_9HEMI</name>
<dbReference type="Proteomes" id="UP001367676">
    <property type="component" value="Unassembled WGS sequence"/>
</dbReference>
<comment type="caution">
    <text evidence="1">The sequence shown here is derived from an EMBL/GenBank/DDBJ whole genome shotgun (WGS) entry which is preliminary data.</text>
</comment>
<gene>
    <name evidence="1" type="ORF">V9T40_010723</name>
</gene>